<gene>
    <name evidence="4" type="ORF">DFR24_0676</name>
</gene>
<reference evidence="4 5" key="1">
    <citation type="submission" date="2019-03" db="EMBL/GenBank/DDBJ databases">
        <title>Genomic Encyclopedia of Type Strains, Phase IV (KMG-IV): sequencing the most valuable type-strain genomes for metagenomic binning, comparative biology and taxonomic classification.</title>
        <authorList>
            <person name="Goeker M."/>
        </authorList>
    </citation>
    <scope>NUCLEOTIDE SEQUENCE [LARGE SCALE GENOMIC DNA]</scope>
    <source>
        <strain evidence="4 5">DSM 26377</strain>
    </source>
</reference>
<dbReference type="NCBIfam" id="TIGR01554">
    <property type="entry name" value="major_cap_HK97"/>
    <property type="match status" value="1"/>
</dbReference>
<proteinExistence type="predicted"/>
<comment type="subcellular location">
    <subcellularLocation>
        <location evidence="1">Virion</location>
    </subcellularLocation>
</comment>
<evidence type="ECO:0000256" key="2">
    <source>
        <dbReference type="SAM" id="MobiDB-lite"/>
    </source>
</evidence>
<feature type="region of interest" description="Disordered" evidence="2">
    <location>
        <begin position="289"/>
        <end position="313"/>
    </location>
</feature>
<dbReference type="RefSeq" id="WP_162851011.1">
    <property type="nucleotide sequence ID" value="NZ_MWIN01000014.1"/>
</dbReference>
<keyword evidence="5" id="KW-1185">Reference proteome</keyword>
<dbReference type="InterPro" id="IPR024455">
    <property type="entry name" value="Phage_capsid"/>
</dbReference>
<dbReference type="EMBL" id="SOBT01000008">
    <property type="protein sequence ID" value="TDU31312.1"/>
    <property type="molecule type" value="Genomic_DNA"/>
</dbReference>
<dbReference type="SUPFAM" id="SSF56563">
    <property type="entry name" value="Major capsid protein gp5"/>
    <property type="match status" value="1"/>
</dbReference>
<evidence type="ECO:0000313" key="5">
    <source>
        <dbReference type="Proteomes" id="UP000295341"/>
    </source>
</evidence>
<evidence type="ECO:0000313" key="4">
    <source>
        <dbReference type="EMBL" id="TDU31312.1"/>
    </source>
</evidence>
<sequence>MSVSLLPRGTTFARYCASIARCGGNIQKAAGDAGSRYGDNSAPAMILRGAVGAGSTRPDGSWGSALADFNLAAAEFFGLVRESSLLGRMSGLRRMPLGVQVLRSTAGASAYWVASGKSKPVTRMSFARDALPPLKIASLSVLTKELLFNADPASERYILADMVAAAREVQDLAFVDPANSGVAEERPASVTNGATTIAATGDPAADIAALIAAFPGDLASAYFVMHPTTAAGIGLSRDSGGSFQFADVGPRGGAILGIPVLTSRMVPIDSNGGIIALIDASGIAFGEGGSEVRSSDQASIEMSDTPGGDSVTPTGSSMVSLYQTNSTALLIEFETNWDRVRPGSVALIEGAAYA</sequence>
<protein>
    <submittedName>
        <fullName evidence="4">HK97 family phage major capsid protein</fullName>
    </submittedName>
</protein>
<dbReference type="AlphaFoldDB" id="A0A4S3K3N6"/>
<accession>A0A4S3K3N6</accession>
<evidence type="ECO:0000256" key="1">
    <source>
        <dbReference type="ARBA" id="ARBA00004328"/>
    </source>
</evidence>
<comment type="caution">
    <text evidence="4">The sequence shown here is derived from an EMBL/GenBank/DDBJ whole genome shotgun (WGS) entry which is preliminary data.</text>
</comment>
<evidence type="ECO:0000259" key="3">
    <source>
        <dbReference type="Pfam" id="PF05065"/>
    </source>
</evidence>
<organism evidence="4 5">
    <name type="scientific">Panacagrimonas perspica</name>
    <dbReference type="NCBI Taxonomy" id="381431"/>
    <lineage>
        <taxon>Bacteria</taxon>
        <taxon>Pseudomonadati</taxon>
        <taxon>Pseudomonadota</taxon>
        <taxon>Gammaproteobacteria</taxon>
        <taxon>Nevskiales</taxon>
        <taxon>Nevskiaceae</taxon>
        <taxon>Panacagrimonas</taxon>
    </lineage>
</organism>
<feature type="domain" description="Phage capsid-like C-terminal" evidence="3">
    <location>
        <begin position="74"/>
        <end position="295"/>
    </location>
</feature>
<dbReference type="Pfam" id="PF05065">
    <property type="entry name" value="Phage_capsid"/>
    <property type="match status" value="1"/>
</dbReference>
<dbReference type="Proteomes" id="UP000295341">
    <property type="component" value="Unassembled WGS sequence"/>
</dbReference>
<dbReference type="InterPro" id="IPR054612">
    <property type="entry name" value="Phage_capsid-like_C"/>
</dbReference>
<name>A0A4S3K3N6_9GAMM</name>